<keyword evidence="4" id="KW-1185">Reference proteome</keyword>
<gene>
    <name evidence="3" type="ORF">BT67DRAFT_360312</name>
</gene>
<accession>A0AAN6UI19</accession>
<comment type="caution">
    <text evidence="3">The sequence shown here is derived from an EMBL/GenBank/DDBJ whole genome shotgun (WGS) entry which is preliminary data.</text>
</comment>
<feature type="non-terminal residue" evidence="3">
    <location>
        <position position="227"/>
    </location>
</feature>
<protein>
    <recommendedName>
        <fullName evidence="2">CBF1-interacting co-repressor CIR N-terminal domain-containing protein</fullName>
    </recommendedName>
</protein>
<feature type="non-terminal residue" evidence="3">
    <location>
        <position position="1"/>
    </location>
</feature>
<dbReference type="Pfam" id="PF10197">
    <property type="entry name" value="Cir_N"/>
    <property type="match status" value="1"/>
</dbReference>
<organism evidence="3 4">
    <name type="scientific">Trichocladium antarcticum</name>
    <dbReference type="NCBI Taxonomy" id="1450529"/>
    <lineage>
        <taxon>Eukaryota</taxon>
        <taxon>Fungi</taxon>
        <taxon>Dikarya</taxon>
        <taxon>Ascomycota</taxon>
        <taxon>Pezizomycotina</taxon>
        <taxon>Sordariomycetes</taxon>
        <taxon>Sordariomycetidae</taxon>
        <taxon>Sordariales</taxon>
        <taxon>Chaetomiaceae</taxon>
        <taxon>Trichocladium</taxon>
    </lineage>
</organism>
<feature type="compositionally biased region" description="Low complexity" evidence="1">
    <location>
        <begin position="106"/>
        <end position="122"/>
    </location>
</feature>
<feature type="region of interest" description="Disordered" evidence="1">
    <location>
        <begin position="24"/>
        <end position="227"/>
    </location>
</feature>
<dbReference type="PANTHER" id="PTHR22093">
    <property type="entry name" value="LEUKOCYTE RECEPTOR CLUSTER LRC MEMBER 1"/>
    <property type="match status" value="1"/>
</dbReference>
<dbReference type="SMART" id="SM01083">
    <property type="entry name" value="Cir_N"/>
    <property type="match status" value="1"/>
</dbReference>
<dbReference type="InterPro" id="IPR019339">
    <property type="entry name" value="CIR_N_dom"/>
</dbReference>
<dbReference type="PANTHER" id="PTHR22093:SF0">
    <property type="entry name" value="LEUKOCYTE RECEPTOR CLUSTER MEMBER 1"/>
    <property type="match status" value="1"/>
</dbReference>
<dbReference type="EMBL" id="MU853413">
    <property type="protein sequence ID" value="KAK4133120.1"/>
    <property type="molecule type" value="Genomic_DNA"/>
</dbReference>
<dbReference type="InterPro" id="IPR039875">
    <property type="entry name" value="LENG1-like"/>
</dbReference>
<reference evidence="3" key="2">
    <citation type="submission" date="2023-05" db="EMBL/GenBank/DDBJ databases">
        <authorList>
            <consortium name="Lawrence Berkeley National Laboratory"/>
            <person name="Steindorff A."/>
            <person name="Hensen N."/>
            <person name="Bonometti L."/>
            <person name="Westerberg I."/>
            <person name="Brannstrom I.O."/>
            <person name="Guillou S."/>
            <person name="Cros-Aarteil S."/>
            <person name="Calhoun S."/>
            <person name="Haridas S."/>
            <person name="Kuo A."/>
            <person name="Mondo S."/>
            <person name="Pangilinan J."/>
            <person name="Riley R."/>
            <person name="Labutti K."/>
            <person name="Andreopoulos B."/>
            <person name="Lipzen A."/>
            <person name="Chen C."/>
            <person name="Yanf M."/>
            <person name="Daum C."/>
            <person name="Ng V."/>
            <person name="Clum A."/>
            <person name="Ohm R."/>
            <person name="Martin F."/>
            <person name="Silar P."/>
            <person name="Natvig D."/>
            <person name="Lalanne C."/>
            <person name="Gautier V."/>
            <person name="Ament-Velasquez S.L."/>
            <person name="Kruys A."/>
            <person name="Hutchinson M.I."/>
            <person name="Powell A.J."/>
            <person name="Barry K."/>
            <person name="Miller A.N."/>
            <person name="Grigoriev I.V."/>
            <person name="Debuchy R."/>
            <person name="Gladieux P."/>
            <person name="Thoren M.H."/>
            <person name="Johannesson H."/>
        </authorList>
    </citation>
    <scope>NUCLEOTIDE SEQUENCE</scope>
    <source>
        <strain evidence="3">CBS 123565</strain>
    </source>
</reference>
<feature type="compositionally biased region" description="Basic and acidic residues" evidence="1">
    <location>
        <begin position="200"/>
        <end position="217"/>
    </location>
</feature>
<feature type="domain" description="CBF1-interacting co-repressor CIR N-terminal" evidence="2">
    <location>
        <begin position="9"/>
        <end position="45"/>
    </location>
</feature>
<feature type="compositionally biased region" description="Basic and acidic residues" evidence="1">
    <location>
        <begin position="24"/>
        <end position="46"/>
    </location>
</feature>
<name>A0AAN6UI19_9PEZI</name>
<dbReference type="Proteomes" id="UP001304895">
    <property type="component" value="Unassembled WGS sequence"/>
</dbReference>
<sequence length="227" mass="24346">PSHLLGKKSWNVYNPANIARVRRDEAAAQAKEEAEEQRMQEADAARRLAILRGETPPPLESDAPSPLRAPARQPTSNDDRHGAGVGRKRKRPGEDDTDLEMRLARETAAAGSRAAHEPAAAAPTPPLVDSNGHISLFPAPATPPPAAQSADAARKERALKDQYQMRLVNAAGRDGRGLTDGGPWYASGEGGAAPAPSRDVWGREDPRRKGREAKRLGASDPLAMMKR</sequence>
<reference evidence="3" key="1">
    <citation type="journal article" date="2023" name="Mol. Phylogenet. Evol.">
        <title>Genome-scale phylogeny and comparative genomics of the fungal order Sordariales.</title>
        <authorList>
            <person name="Hensen N."/>
            <person name="Bonometti L."/>
            <person name="Westerberg I."/>
            <person name="Brannstrom I.O."/>
            <person name="Guillou S."/>
            <person name="Cros-Aarteil S."/>
            <person name="Calhoun S."/>
            <person name="Haridas S."/>
            <person name="Kuo A."/>
            <person name="Mondo S."/>
            <person name="Pangilinan J."/>
            <person name="Riley R."/>
            <person name="LaButti K."/>
            <person name="Andreopoulos B."/>
            <person name="Lipzen A."/>
            <person name="Chen C."/>
            <person name="Yan M."/>
            <person name="Daum C."/>
            <person name="Ng V."/>
            <person name="Clum A."/>
            <person name="Steindorff A."/>
            <person name="Ohm R.A."/>
            <person name="Martin F."/>
            <person name="Silar P."/>
            <person name="Natvig D.O."/>
            <person name="Lalanne C."/>
            <person name="Gautier V."/>
            <person name="Ament-Velasquez S.L."/>
            <person name="Kruys A."/>
            <person name="Hutchinson M.I."/>
            <person name="Powell A.J."/>
            <person name="Barry K."/>
            <person name="Miller A.N."/>
            <person name="Grigoriev I.V."/>
            <person name="Debuchy R."/>
            <person name="Gladieux P."/>
            <person name="Hiltunen Thoren M."/>
            <person name="Johannesson H."/>
        </authorList>
    </citation>
    <scope>NUCLEOTIDE SEQUENCE</scope>
    <source>
        <strain evidence="3">CBS 123565</strain>
    </source>
</reference>
<evidence type="ECO:0000313" key="4">
    <source>
        <dbReference type="Proteomes" id="UP001304895"/>
    </source>
</evidence>
<dbReference type="AlphaFoldDB" id="A0AAN6UI19"/>
<proteinExistence type="predicted"/>
<evidence type="ECO:0000313" key="3">
    <source>
        <dbReference type="EMBL" id="KAK4133120.1"/>
    </source>
</evidence>
<evidence type="ECO:0000256" key="1">
    <source>
        <dbReference type="SAM" id="MobiDB-lite"/>
    </source>
</evidence>
<evidence type="ECO:0000259" key="2">
    <source>
        <dbReference type="SMART" id="SM01083"/>
    </source>
</evidence>